<dbReference type="Proteomes" id="UP000565078">
    <property type="component" value="Unassembled WGS sequence"/>
</dbReference>
<keyword evidence="1" id="KW-0812">Transmembrane</keyword>
<feature type="transmembrane region" description="Helical" evidence="1">
    <location>
        <begin position="146"/>
        <end position="167"/>
    </location>
</feature>
<dbReference type="EMBL" id="DUGC01000043">
    <property type="protein sequence ID" value="HIH09496.1"/>
    <property type="molecule type" value="Genomic_DNA"/>
</dbReference>
<feature type="transmembrane region" description="Helical" evidence="1">
    <location>
        <begin position="124"/>
        <end position="140"/>
    </location>
</feature>
<sequence>MSGEISKSQFEQAEKEIIKEEERKELLAKSEISLIIDTYDDIFSDFDPRPFSHRTISDDFLEAARKALRGVREGTIELRFMIPKIERVPEQEVLIKKRLHEHFRKHALILEDAKRKTIWDGAKVAVVGFVILLCATYIVSLELEGIFYSLLLVILEPSGWFTAWSGMETIVYTSKDKDAEIGFYNRMSRSEIIFNEY</sequence>
<keyword evidence="1" id="KW-1133">Transmembrane helix</keyword>
<name>A0A7J4J2M7_9ARCH</name>
<keyword evidence="1" id="KW-0472">Membrane</keyword>
<evidence type="ECO:0000313" key="3">
    <source>
        <dbReference type="Proteomes" id="UP000565078"/>
    </source>
</evidence>
<gene>
    <name evidence="2" type="ORF">HA254_02390</name>
</gene>
<dbReference type="AlphaFoldDB" id="A0A7J4J2M7"/>
<protein>
    <submittedName>
        <fullName evidence="2">Uncharacterized protein</fullName>
    </submittedName>
</protein>
<organism evidence="2 3">
    <name type="scientific">Candidatus Iainarchaeum sp</name>
    <dbReference type="NCBI Taxonomy" id="3101447"/>
    <lineage>
        <taxon>Archaea</taxon>
        <taxon>Candidatus Iainarchaeota</taxon>
        <taxon>Candidatus Iainarchaeia</taxon>
        <taxon>Candidatus Iainarchaeales</taxon>
        <taxon>Candidatus Iainarchaeaceae</taxon>
        <taxon>Candidatus Iainarchaeum</taxon>
    </lineage>
</organism>
<accession>A0A7J4J2M7</accession>
<reference evidence="3" key="1">
    <citation type="journal article" date="2020" name="bioRxiv">
        <title>A rank-normalized archaeal taxonomy based on genome phylogeny resolves widespread incomplete and uneven classifications.</title>
        <authorList>
            <person name="Rinke C."/>
            <person name="Chuvochina M."/>
            <person name="Mussig A.J."/>
            <person name="Chaumeil P.-A."/>
            <person name="Waite D.W."/>
            <person name="Whitman W.B."/>
            <person name="Parks D.H."/>
            <person name="Hugenholtz P."/>
        </authorList>
    </citation>
    <scope>NUCLEOTIDE SEQUENCE [LARGE SCALE GENOMIC DNA]</scope>
</reference>
<evidence type="ECO:0000256" key="1">
    <source>
        <dbReference type="SAM" id="Phobius"/>
    </source>
</evidence>
<proteinExistence type="predicted"/>
<evidence type="ECO:0000313" key="2">
    <source>
        <dbReference type="EMBL" id="HIH09496.1"/>
    </source>
</evidence>
<comment type="caution">
    <text evidence="2">The sequence shown here is derived from an EMBL/GenBank/DDBJ whole genome shotgun (WGS) entry which is preliminary data.</text>
</comment>